<reference evidence="2" key="1">
    <citation type="submission" date="2023-10" db="EMBL/GenBank/DDBJ databases">
        <title>Genome assemblies of two species of porcelain crab, Petrolisthes cinctipes and Petrolisthes manimaculis (Anomura: Porcellanidae).</title>
        <authorList>
            <person name="Angst P."/>
        </authorList>
    </citation>
    <scope>NUCLEOTIDE SEQUENCE</scope>
    <source>
        <strain evidence="2">PB745_01</strain>
        <tissue evidence="2">Gill</tissue>
    </source>
</reference>
<evidence type="ECO:0000313" key="3">
    <source>
        <dbReference type="Proteomes" id="UP001286313"/>
    </source>
</evidence>
<name>A0AAE1G8S8_PETCI</name>
<keyword evidence="3" id="KW-1185">Reference proteome</keyword>
<accession>A0AAE1G8S8</accession>
<gene>
    <name evidence="2" type="ORF">Pcinc_010557</name>
</gene>
<feature type="compositionally biased region" description="Basic residues" evidence="1">
    <location>
        <begin position="22"/>
        <end position="31"/>
    </location>
</feature>
<feature type="compositionally biased region" description="Basic and acidic residues" evidence="1">
    <location>
        <begin position="1"/>
        <end position="21"/>
    </location>
</feature>
<proteinExistence type="predicted"/>
<evidence type="ECO:0000313" key="2">
    <source>
        <dbReference type="EMBL" id="KAK3885213.1"/>
    </source>
</evidence>
<dbReference type="AlphaFoldDB" id="A0AAE1G8S8"/>
<sequence length="104" mass="12167">MEGHEGTGKYREEEESHDDKKDRKKNTKRRTRNWDKKNWDKGSTILSYCCHSAEKHRHIGLPNLASNFRRHRQTLLAAGKILLAGIKTSRVLPRVKWPYVSLSL</sequence>
<organism evidence="2 3">
    <name type="scientific">Petrolisthes cinctipes</name>
    <name type="common">Flat porcelain crab</name>
    <dbReference type="NCBI Taxonomy" id="88211"/>
    <lineage>
        <taxon>Eukaryota</taxon>
        <taxon>Metazoa</taxon>
        <taxon>Ecdysozoa</taxon>
        <taxon>Arthropoda</taxon>
        <taxon>Crustacea</taxon>
        <taxon>Multicrustacea</taxon>
        <taxon>Malacostraca</taxon>
        <taxon>Eumalacostraca</taxon>
        <taxon>Eucarida</taxon>
        <taxon>Decapoda</taxon>
        <taxon>Pleocyemata</taxon>
        <taxon>Anomura</taxon>
        <taxon>Galatheoidea</taxon>
        <taxon>Porcellanidae</taxon>
        <taxon>Petrolisthes</taxon>
    </lineage>
</organism>
<dbReference type="Proteomes" id="UP001286313">
    <property type="component" value="Unassembled WGS sequence"/>
</dbReference>
<comment type="caution">
    <text evidence="2">The sequence shown here is derived from an EMBL/GenBank/DDBJ whole genome shotgun (WGS) entry which is preliminary data.</text>
</comment>
<evidence type="ECO:0000256" key="1">
    <source>
        <dbReference type="SAM" id="MobiDB-lite"/>
    </source>
</evidence>
<feature type="region of interest" description="Disordered" evidence="1">
    <location>
        <begin position="1"/>
        <end position="36"/>
    </location>
</feature>
<protein>
    <submittedName>
        <fullName evidence="2">Uncharacterized protein</fullName>
    </submittedName>
</protein>
<dbReference type="EMBL" id="JAWQEG010000821">
    <property type="protein sequence ID" value="KAK3885213.1"/>
    <property type="molecule type" value="Genomic_DNA"/>
</dbReference>